<dbReference type="Proteomes" id="UP000637383">
    <property type="component" value="Unassembled WGS sequence"/>
</dbReference>
<sequence>MGLLFLIPLMIALGVSYLFKNSTDELAELTVLLTIACLIVSVILTPWQLKILILILVIFKA</sequence>
<proteinExistence type="predicted"/>
<organism evidence="2 3">
    <name type="scientific">Nostoc paludosum FACHB-159</name>
    <dbReference type="NCBI Taxonomy" id="2692908"/>
    <lineage>
        <taxon>Bacteria</taxon>
        <taxon>Bacillati</taxon>
        <taxon>Cyanobacteriota</taxon>
        <taxon>Cyanophyceae</taxon>
        <taxon>Nostocales</taxon>
        <taxon>Nostocaceae</taxon>
        <taxon>Nostoc</taxon>
    </lineage>
</organism>
<keyword evidence="1" id="KW-0472">Membrane</keyword>
<comment type="caution">
    <text evidence="2">The sequence shown here is derived from an EMBL/GenBank/DDBJ whole genome shotgun (WGS) entry which is preliminary data.</text>
</comment>
<evidence type="ECO:0000313" key="2">
    <source>
        <dbReference type="EMBL" id="MBD2738290.1"/>
    </source>
</evidence>
<keyword evidence="1" id="KW-1133">Transmembrane helix</keyword>
<accession>A0ABR8KFE7</accession>
<dbReference type="RefSeq" id="WP_190592102.1">
    <property type="nucleotide sequence ID" value="NZ_JACJTU010000046.1"/>
</dbReference>
<evidence type="ECO:0000256" key="1">
    <source>
        <dbReference type="SAM" id="Phobius"/>
    </source>
</evidence>
<name>A0ABR8KFE7_9NOSO</name>
<reference evidence="2 3" key="1">
    <citation type="journal article" date="2020" name="ISME J.">
        <title>Comparative genomics reveals insights into cyanobacterial evolution and habitat adaptation.</title>
        <authorList>
            <person name="Chen M.Y."/>
            <person name="Teng W.K."/>
            <person name="Zhao L."/>
            <person name="Hu C.X."/>
            <person name="Zhou Y.K."/>
            <person name="Han B.P."/>
            <person name="Song L.R."/>
            <person name="Shu W.S."/>
        </authorList>
    </citation>
    <scope>NUCLEOTIDE SEQUENCE [LARGE SCALE GENOMIC DNA]</scope>
    <source>
        <strain evidence="2 3">FACHB-159</strain>
    </source>
</reference>
<dbReference type="EMBL" id="JACJTU010000046">
    <property type="protein sequence ID" value="MBD2738290.1"/>
    <property type="molecule type" value="Genomic_DNA"/>
</dbReference>
<gene>
    <name evidence="2" type="ORF">H6H03_31165</name>
</gene>
<keyword evidence="3" id="KW-1185">Reference proteome</keyword>
<protein>
    <recommendedName>
        <fullName evidence="4">SxtK</fullName>
    </recommendedName>
</protein>
<feature type="transmembrane region" description="Helical" evidence="1">
    <location>
        <begin position="30"/>
        <end position="59"/>
    </location>
</feature>
<evidence type="ECO:0008006" key="4">
    <source>
        <dbReference type="Google" id="ProtNLM"/>
    </source>
</evidence>
<keyword evidence="1" id="KW-0812">Transmembrane</keyword>
<evidence type="ECO:0000313" key="3">
    <source>
        <dbReference type="Proteomes" id="UP000637383"/>
    </source>
</evidence>